<evidence type="ECO:0000259" key="2">
    <source>
        <dbReference type="Pfam" id="PF05896"/>
    </source>
</evidence>
<dbReference type="HAMAP" id="MF_00425">
    <property type="entry name" value="NqrA"/>
    <property type="match status" value="1"/>
</dbReference>
<sequence>MEIKIKNGLDIPLLGNPSGEVKKLPLPETVALDLSPFEPLSFSLLKKGGEEVKVGEPLAQNKKCSEQVFLSPGSGKVKEIIRGAKRRILSIVIETDGKQTPFQLDKVEELFSHIRMRPCMRVARPDCKPEAIFVKAIESAPFAPPPELEVEGHEEAFAAGLKLLSEFAPVHLVHREGTTCAPFIDAKNVEVHSAEGPHPVGNPSVHIAAIHPILKREQVVWSLTVSDIITIGMWIVQKTYYHERVISVAGEGIGENERGFFRVNRGFPIRKLIKESEGLRLISGDPLNGTTVSPEGFLGFYDTVFCALPEPAPKREFLHFLKLKRKGYTAGKGYFLKEKAPKFSTRQRGEERAFVDGSIYDKVMPLPIQTMLLVKALITEQYEKGEALGLLEVLPEDFALPSFICPSKIEMGEIVREGLNAYSEQYYN</sequence>
<dbReference type="NCBIfam" id="TIGR01936">
    <property type="entry name" value="nqrA"/>
    <property type="match status" value="1"/>
</dbReference>
<comment type="subunit">
    <text evidence="1">Composed of six subunits; NqrA, NqrB, NqrC, NqrD, NqrE and NqrF.</text>
</comment>
<comment type="function">
    <text evidence="1">NQR complex catalyzes the reduction of ubiquinone-1 to ubiquinol by two successive reactions, coupled with the transport of Na(+) ions from the cytoplasm to the periplasm. NqrA to NqrE are probably involved in the second step, the conversion of ubisemiquinone to ubiquinol.</text>
</comment>
<evidence type="ECO:0000256" key="1">
    <source>
        <dbReference type="HAMAP-Rule" id="MF_00425"/>
    </source>
</evidence>
<dbReference type="RefSeq" id="WP_194848229.1">
    <property type="nucleotide sequence ID" value="NZ_JAAEJV010000050.1"/>
</dbReference>
<keyword evidence="1" id="KW-0739">Sodium transport</keyword>
<keyword evidence="1" id="KW-0406">Ion transport</keyword>
<dbReference type="Pfam" id="PF05896">
    <property type="entry name" value="NQRA_N"/>
    <property type="match status" value="1"/>
</dbReference>
<comment type="similarity">
    <text evidence="1">Belongs to the NqrA family.</text>
</comment>
<dbReference type="InterPro" id="IPR056147">
    <property type="entry name" value="NQRA_N"/>
</dbReference>
<dbReference type="Pfam" id="PF24836">
    <property type="entry name" value="NQRA_2nd"/>
    <property type="match status" value="1"/>
</dbReference>
<keyword evidence="1" id="KW-0813">Transport</keyword>
<reference evidence="4 5" key="1">
    <citation type="submission" date="2020-01" db="EMBL/GenBank/DDBJ databases">
        <title>Draft genome sequence of Cand. Neptunochlamydia vexilliferae K9.</title>
        <authorList>
            <person name="Schulz F."/>
            <person name="Koestlbacher S."/>
            <person name="Wascher F."/>
            <person name="Pizzetti I."/>
            <person name="Horn M."/>
        </authorList>
    </citation>
    <scope>NUCLEOTIDE SEQUENCE [LARGE SCALE GENOMIC DNA]</scope>
    <source>
        <strain evidence="4 5">K9</strain>
    </source>
</reference>
<dbReference type="InterPro" id="IPR056148">
    <property type="entry name" value="NQRA_2nd"/>
</dbReference>
<keyword evidence="1" id="KW-0915">Sodium</keyword>
<protein>
    <recommendedName>
        <fullName evidence="1">Na(+)-translocating NADH-quinone reductase subunit A</fullName>
        <shortName evidence="1">Na(+)-NQR subunit A</shortName>
        <shortName evidence="1">Na(+)-translocating NQR subunit A</shortName>
        <ecNumber evidence="1">7.2.1.1</ecNumber>
    </recommendedName>
    <alternativeName>
        <fullName evidence="1">NQR complex subunit A</fullName>
    </alternativeName>
    <alternativeName>
        <fullName evidence="1">NQR-1 subunit A</fullName>
    </alternativeName>
</protein>
<keyword evidence="1" id="KW-1278">Translocase</keyword>
<keyword evidence="1" id="KW-0520">NAD</keyword>
<gene>
    <name evidence="1" type="primary">nqrA</name>
    <name evidence="4" type="ORF">NEPTK9_001434</name>
</gene>
<evidence type="ECO:0000313" key="4">
    <source>
        <dbReference type="EMBL" id="MBF5059911.1"/>
    </source>
</evidence>
<keyword evidence="5" id="KW-1185">Reference proteome</keyword>
<dbReference type="EC" id="7.2.1.1" evidence="1"/>
<comment type="catalytic activity">
    <reaction evidence="1">
        <text>a ubiquinone + n Na(+)(in) + NADH + H(+) = a ubiquinol + n Na(+)(out) + NAD(+)</text>
        <dbReference type="Rhea" id="RHEA:47748"/>
        <dbReference type="Rhea" id="RHEA-COMP:9565"/>
        <dbReference type="Rhea" id="RHEA-COMP:9566"/>
        <dbReference type="ChEBI" id="CHEBI:15378"/>
        <dbReference type="ChEBI" id="CHEBI:16389"/>
        <dbReference type="ChEBI" id="CHEBI:17976"/>
        <dbReference type="ChEBI" id="CHEBI:29101"/>
        <dbReference type="ChEBI" id="CHEBI:57540"/>
        <dbReference type="ChEBI" id="CHEBI:57945"/>
        <dbReference type="EC" id="7.2.1.1"/>
    </reaction>
</comment>
<dbReference type="PANTHER" id="PTHR37839">
    <property type="entry name" value="NA(+)-TRANSLOCATING NADH-QUINONE REDUCTASE SUBUNIT A"/>
    <property type="match status" value="1"/>
</dbReference>
<evidence type="ECO:0000313" key="5">
    <source>
        <dbReference type="Proteomes" id="UP001194714"/>
    </source>
</evidence>
<accession>A0ABS0B0M3</accession>
<dbReference type="EMBL" id="JAAEJV010000050">
    <property type="protein sequence ID" value="MBF5059911.1"/>
    <property type="molecule type" value="Genomic_DNA"/>
</dbReference>
<feature type="domain" description="NqrA N-terminal barrel-sandwich hybrid" evidence="2">
    <location>
        <begin position="3"/>
        <end position="96"/>
    </location>
</feature>
<comment type="caution">
    <text evidence="4">The sequence shown here is derived from an EMBL/GenBank/DDBJ whole genome shotgun (WGS) entry which is preliminary data.</text>
</comment>
<organism evidence="4 5">
    <name type="scientific">Candidatus Neptunichlamydia vexilliferae</name>
    <dbReference type="NCBI Taxonomy" id="1651774"/>
    <lineage>
        <taxon>Bacteria</taxon>
        <taxon>Pseudomonadati</taxon>
        <taxon>Chlamydiota</taxon>
        <taxon>Chlamydiia</taxon>
        <taxon>Parachlamydiales</taxon>
        <taxon>Simkaniaceae</taxon>
        <taxon>Candidatus Neptunichlamydia</taxon>
    </lineage>
</organism>
<keyword evidence="1" id="KW-0830">Ubiquinone</keyword>
<dbReference type="PANTHER" id="PTHR37839:SF1">
    <property type="entry name" value="NA(+)-TRANSLOCATING NADH-QUINONE REDUCTASE SUBUNIT A"/>
    <property type="match status" value="1"/>
</dbReference>
<proteinExistence type="inferred from homology"/>
<feature type="domain" description="NqrA second alpha/beta" evidence="3">
    <location>
        <begin position="110"/>
        <end position="235"/>
    </location>
</feature>
<dbReference type="Proteomes" id="UP001194714">
    <property type="component" value="Unassembled WGS sequence"/>
</dbReference>
<name>A0ABS0B0M3_9BACT</name>
<evidence type="ECO:0000259" key="3">
    <source>
        <dbReference type="Pfam" id="PF24836"/>
    </source>
</evidence>
<dbReference type="InterPro" id="IPR008703">
    <property type="entry name" value="NqrA"/>
</dbReference>